<accession>A0A6P6RRU1</accession>
<gene>
    <name evidence="6" type="primary">LOC113146507</name>
</gene>
<dbReference type="Pfam" id="PF00237">
    <property type="entry name" value="Ribosomal_L22"/>
    <property type="match status" value="1"/>
</dbReference>
<dbReference type="GO" id="GO:0015934">
    <property type="term" value="C:large ribosomal subunit"/>
    <property type="evidence" value="ECO:0007669"/>
    <property type="project" value="InterPro"/>
</dbReference>
<dbReference type="Gene3D" id="3.90.470.10">
    <property type="entry name" value="Ribosomal protein L22/L17"/>
    <property type="match status" value="1"/>
</dbReference>
<evidence type="ECO:0000256" key="2">
    <source>
        <dbReference type="ARBA" id="ARBA00022980"/>
    </source>
</evidence>
<dbReference type="CDD" id="cd00336">
    <property type="entry name" value="Ribosomal_L22"/>
    <property type="match status" value="1"/>
</dbReference>
<organism evidence="5 6">
    <name type="scientific">Cyclospora cayetanensis</name>
    <dbReference type="NCBI Taxonomy" id="88456"/>
    <lineage>
        <taxon>Eukaryota</taxon>
        <taxon>Sar</taxon>
        <taxon>Alveolata</taxon>
        <taxon>Apicomplexa</taxon>
        <taxon>Conoidasida</taxon>
        <taxon>Coccidia</taxon>
        <taxon>Eucoccidiorida</taxon>
        <taxon>Eimeriorina</taxon>
        <taxon>Eimeriidae</taxon>
        <taxon>Cyclospora</taxon>
    </lineage>
</organism>
<dbReference type="PANTHER" id="PTHR13501:SF10">
    <property type="entry name" value="LARGE RIBOSOMAL SUBUNIT PROTEIN UL22M"/>
    <property type="match status" value="1"/>
</dbReference>
<name>A0A6P6RRU1_9EIME</name>
<sequence length="314" mass="34565">MSQELSLYADVGYPKNLEDIPSLAHIKAITAQNSANDAPLTAGQLKPIRLNSKPSTVTYSEAYNQIVFKCFILKDTKNINEHPSGTAEAPMGSSSPACTGDLQEKNGVMIASGAPTIFVLMNNFSSFPLRTLNQLPRPVSSNGKFVRAAPLPQHPEAPRWGISCLFAKLSFMTAPGPFSLFDEDSSKDLRGFPRKKFAERSLPSRYVEANSRYLRLSPIKTRRVVQELRGKTLAGALAHLASSPRRPALAIFRTIESAVANAVHLHGEVNLKPQLVSVTANNGPVMKRPFFKARGRLNLWRRPTTHIKVILRVL</sequence>
<dbReference type="OrthoDB" id="1840754at2759"/>
<keyword evidence="5" id="KW-1185">Reference proteome</keyword>
<proteinExistence type="inferred from homology"/>
<dbReference type="GO" id="GO:0006412">
    <property type="term" value="P:translation"/>
    <property type="evidence" value="ECO:0007669"/>
    <property type="project" value="InterPro"/>
</dbReference>
<dbReference type="PANTHER" id="PTHR13501">
    <property type="entry name" value="CHLOROPLAST 50S RIBOSOMAL PROTEIN L22-RELATED"/>
    <property type="match status" value="1"/>
</dbReference>
<dbReference type="InterPro" id="IPR036394">
    <property type="entry name" value="Ribosomal_uL22_sf"/>
</dbReference>
<dbReference type="GeneID" id="113146507"/>
<evidence type="ECO:0000256" key="3">
    <source>
        <dbReference type="ARBA" id="ARBA00023274"/>
    </source>
</evidence>
<evidence type="ECO:0000256" key="1">
    <source>
        <dbReference type="ARBA" id="ARBA00009451"/>
    </source>
</evidence>
<dbReference type="RefSeq" id="XP_026189815.1">
    <property type="nucleotide sequence ID" value="XM_026334030.1"/>
</dbReference>
<evidence type="ECO:0000313" key="6">
    <source>
        <dbReference type="RefSeq" id="XP_026189815.1"/>
    </source>
</evidence>
<keyword evidence="2 4" id="KW-0689">Ribosomal protein</keyword>
<dbReference type="Proteomes" id="UP000515125">
    <property type="component" value="Unplaced"/>
</dbReference>
<dbReference type="GO" id="GO:0003735">
    <property type="term" value="F:structural constituent of ribosome"/>
    <property type="evidence" value="ECO:0007669"/>
    <property type="project" value="InterPro"/>
</dbReference>
<evidence type="ECO:0000313" key="5">
    <source>
        <dbReference type="Proteomes" id="UP000515125"/>
    </source>
</evidence>
<dbReference type="AlphaFoldDB" id="A0A6P6RRU1"/>
<protein>
    <submittedName>
        <fullName evidence="6">Uncharacterized protein LOC113146507</fullName>
    </submittedName>
</protein>
<comment type="similarity">
    <text evidence="1 4">Belongs to the universal ribosomal protein uL22 family.</text>
</comment>
<dbReference type="SUPFAM" id="SSF54843">
    <property type="entry name" value="Ribosomal protein L22"/>
    <property type="match status" value="1"/>
</dbReference>
<dbReference type="InterPro" id="IPR001063">
    <property type="entry name" value="Ribosomal_uL22"/>
</dbReference>
<dbReference type="InterPro" id="IPR047867">
    <property type="entry name" value="Ribosomal_uL22_bac/org-type"/>
</dbReference>
<keyword evidence="3 4" id="KW-0687">Ribonucleoprotein</keyword>
<evidence type="ECO:0000256" key="4">
    <source>
        <dbReference type="RuleBase" id="RU004005"/>
    </source>
</evidence>
<reference evidence="6" key="1">
    <citation type="submission" date="2025-08" db="UniProtKB">
        <authorList>
            <consortium name="RefSeq"/>
        </authorList>
    </citation>
    <scope>IDENTIFICATION</scope>
</reference>